<gene>
    <name evidence="1" type="ORF">O181_115867</name>
</gene>
<keyword evidence="2" id="KW-1185">Reference proteome</keyword>
<accession>A0A9Q3KAB9</accession>
<comment type="caution">
    <text evidence="1">The sequence shown here is derived from an EMBL/GenBank/DDBJ whole genome shotgun (WGS) entry which is preliminary data.</text>
</comment>
<dbReference type="OrthoDB" id="4369127at2759"/>
<dbReference type="Gene3D" id="1.10.340.70">
    <property type="match status" value="1"/>
</dbReference>
<protein>
    <submittedName>
        <fullName evidence="1">Uncharacterized protein</fullName>
    </submittedName>
</protein>
<evidence type="ECO:0000313" key="2">
    <source>
        <dbReference type="Proteomes" id="UP000765509"/>
    </source>
</evidence>
<dbReference type="AlphaFoldDB" id="A0A9Q3KAB9"/>
<dbReference type="Proteomes" id="UP000765509">
    <property type="component" value="Unassembled WGS sequence"/>
</dbReference>
<proteinExistence type="predicted"/>
<organism evidence="1 2">
    <name type="scientific">Austropuccinia psidii MF-1</name>
    <dbReference type="NCBI Taxonomy" id="1389203"/>
    <lineage>
        <taxon>Eukaryota</taxon>
        <taxon>Fungi</taxon>
        <taxon>Dikarya</taxon>
        <taxon>Basidiomycota</taxon>
        <taxon>Pucciniomycotina</taxon>
        <taxon>Pucciniomycetes</taxon>
        <taxon>Pucciniales</taxon>
        <taxon>Sphaerophragmiaceae</taxon>
        <taxon>Austropuccinia</taxon>
    </lineage>
</organism>
<name>A0A9Q3KAB9_9BASI</name>
<dbReference type="EMBL" id="AVOT02097751">
    <property type="protein sequence ID" value="MBW0576152.1"/>
    <property type="molecule type" value="Genomic_DNA"/>
</dbReference>
<sequence>MGARKWYPDSEDTESEGTETAILGIGSSELHNKFFSAVMMTYAILLQLLQQKFRSSELESHSEEPWLRNYKGNKIFLIDELLYHREKNKSSLIVIGRDLRSLILQECQQCPYMGQISEYRTRERVASTAWWPK</sequence>
<reference evidence="1" key="1">
    <citation type="submission" date="2021-03" db="EMBL/GenBank/DDBJ databases">
        <title>Draft genome sequence of rust myrtle Austropuccinia psidii MF-1, a brazilian biotype.</title>
        <authorList>
            <person name="Quecine M.C."/>
            <person name="Pachon D.M.R."/>
            <person name="Bonatelli M.L."/>
            <person name="Correr F.H."/>
            <person name="Franceschini L.M."/>
            <person name="Leite T.F."/>
            <person name="Margarido G.R.A."/>
            <person name="Almeida C.A."/>
            <person name="Ferrarezi J.A."/>
            <person name="Labate C.A."/>
        </authorList>
    </citation>
    <scope>NUCLEOTIDE SEQUENCE</scope>
    <source>
        <strain evidence="1">MF-1</strain>
    </source>
</reference>
<evidence type="ECO:0000313" key="1">
    <source>
        <dbReference type="EMBL" id="MBW0576152.1"/>
    </source>
</evidence>